<evidence type="ECO:0000256" key="2">
    <source>
        <dbReference type="SAM" id="SignalP"/>
    </source>
</evidence>
<dbReference type="Proteomes" id="UP000567179">
    <property type="component" value="Unassembled WGS sequence"/>
</dbReference>
<evidence type="ECO:0000256" key="1">
    <source>
        <dbReference type="SAM" id="MobiDB-lite"/>
    </source>
</evidence>
<evidence type="ECO:0000313" key="3">
    <source>
        <dbReference type="EMBL" id="KAF5314948.1"/>
    </source>
</evidence>
<sequence>MKFLYALFVSCAISTVSASPLKVVRRDVDPNLVPQFGIEAGVNPTGTGDCDGVTNAQGVAVKIPCICPPDRDSFIASLNANVAAGRAVNNTNVQVSFPTDDSKSSKLARLHAATVTLQNLRGPGVGCPSAATTFNAQAAAIQASADTPTPPATPPKQPEPAPASGGVDVSLVPQFGLEAGINPTGTGDCDGVKNAQGVTVKIPCTCPPDRDAFIASLNANVAAGHAVKNPTITISFPTDNSKASQLARLNAAAVTLQNLRGPGVGCPAASTTFNAQRQAIESTN</sequence>
<feature type="region of interest" description="Disordered" evidence="1">
    <location>
        <begin position="142"/>
        <end position="166"/>
    </location>
</feature>
<feature type="signal peptide" evidence="2">
    <location>
        <begin position="1"/>
        <end position="18"/>
    </location>
</feature>
<organism evidence="3 4">
    <name type="scientific">Psilocybe cf. subviscida</name>
    <dbReference type="NCBI Taxonomy" id="2480587"/>
    <lineage>
        <taxon>Eukaryota</taxon>
        <taxon>Fungi</taxon>
        <taxon>Dikarya</taxon>
        <taxon>Basidiomycota</taxon>
        <taxon>Agaricomycotina</taxon>
        <taxon>Agaricomycetes</taxon>
        <taxon>Agaricomycetidae</taxon>
        <taxon>Agaricales</taxon>
        <taxon>Agaricineae</taxon>
        <taxon>Strophariaceae</taxon>
        <taxon>Psilocybe</taxon>
    </lineage>
</organism>
<dbReference type="AlphaFoldDB" id="A0A8H5B2P9"/>
<evidence type="ECO:0000313" key="4">
    <source>
        <dbReference type="Proteomes" id="UP000567179"/>
    </source>
</evidence>
<proteinExistence type="predicted"/>
<keyword evidence="4" id="KW-1185">Reference proteome</keyword>
<feature type="chain" id="PRO_5034678896" evidence="2">
    <location>
        <begin position="19"/>
        <end position="284"/>
    </location>
</feature>
<keyword evidence="2" id="KW-0732">Signal</keyword>
<accession>A0A8H5B2P9</accession>
<dbReference type="EMBL" id="JAACJJ010000043">
    <property type="protein sequence ID" value="KAF5314948.1"/>
    <property type="molecule type" value="Genomic_DNA"/>
</dbReference>
<reference evidence="3 4" key="1">
    <citation type="journal article" date="2020" name="ISME J.">
        <title>Uncovering the hidden diversity of litter-decomposition mechanisms in mushroom-forming fungi.</title>
        <authorList>
            <person name="Floudas D."/>
            <person name="Bentzer J."/>
            <person name="Ahren D."/>
            <person name="Johansson T."/>
            <person name="Persson P."/>
            <person name="Tunlid A."/>
        </authorList>
    </citation>
    <scope>NUCLEOTIDE SEQUENCE [LARGE SCALE GENOMIC DNA]</scope>
    <source>
        <strain evidence="3 4">CBS 101986</strain>
    </source>
</reference>
<name>A0A8H5B2P9_9AGAR</name>
<comment type="caution">
    <text evidence="3">The sequence shown here is derived from an EMBL/GenBank/DDBJ whole genome shotgun (WGS) entry which is preliminary data.</text>
</comment>
<feature type="compositionally biased region" description="Pro residues" evidence="1">
    <location>
        <begin position="148"/>
        <end position="161"/>
    </location>
</feature>
<protein>
    <submittedName>
        <fullName evidence="3">Uncharacterized protein</fullName>
    </submittedName>
</protein>
<dbReference type="OrthoDB" id="2140240at2759"/>
<gene>
    <name evidence="3" type="ORF">D9619_007393</name>
</gene>